<keyword evidence="4" id="KW-0804">Transcription</keyword>
<sequence length="300" mass="32614">MQSFERLPLVALRSFESFARLGDIAAAASELGITPSAVSHQLHALETALGMAVTERRGRRLGLSDEGRRYFEAVRPAFILLTSATAQIRQNTLPPRITISALPLLATGWLVPRLERFLAAHSDVAIQVQYARYRNYSSDAADVSLRFGTGDWPGYASEKLLSGTAYPVASRTFVARHGPFATLTDFLAAPLIHDGTSEQWTRWLSDAGLAPSAALKGMVCEDGMLTRSAMLAGIGVALTRPDLLEAELQDGRLLVVSERGVDDGQDYYLCVRSDQNPSPAVRQLAAWLRRSLTPVPSPHG</sequence>
<feature type="domain" description="HTH lysR-type" evidence="5">
    <location>
        <begin position="7"/>
        <end position="64"/>
    </location>
</feature>
<dbReference type="InterPro" id="IPR005119">
    <property type="entry name" value="LysR_subst-bd"/>
</dbReference>
<keyword evidence="7" id="KW-1185">Reference proteome</keyword>
<accession>A0ABS5F603</accession>
<evidence type="ECO:0000256" key="1">
    <source>
        <dbReference type="ARBA" id="ARBA00009437"/>
    </source>
</evidence>
<dbReference type="CDD" id="cd08432">
    <property type="entry name" value="PBP2_GcdR_TrpI_HvrB_AmpR_like"/>
    <property type="match status" value="1"/>
</dbReference>
<name>A0ABS5F603_9PROT</name>
<keyword evidence="2" id="KW-0805">Transcription regulation</keyword>
<evidence type="ECO:0000256" key="4">
    <source>
        <dbReference type="ARBA" id="ARBA00023163"/>
    </source>
</evidence>
<evidence type="ECO:0000313" key="7">
    <source>
        <dbReference type="Proteomes" id="UP001196870"/>
    </source>
</evidence>
<comment type="similarity">
    <text evidence="1">Belongs to the LysR transcriptional regulatory family.</text>
</comment>
<comment type="caution">
    <text evidence="6">The sequence shown here is derived from an EMBL/GenBank/DDBJ whole genome shotgun (WGS) entry which is preliminary data.</text>
</comment>
<evidence type="ECO:0000256" key="3">
    <source>
        <dbReference type="ARBA" id="ARBA00023125"/>
    </source>
</evidence>
<evidence type="ECO:0000259" key="5">
    <source>
        <dbReference type="PROSITE" id="PS50931"/>
    </source>
</evidence>
<dbReference type="Gene3D" id="1.10.10.10">
    <property type="entry name" value="Winged helix-like DNA-binding domain superfamily/Winged helix DNA-binding domain"/>
    <property type="match status" value="1"/>
</dbReference>
<keyword evidence="3" id="KW-0238">DNA-binding</keyword>
<dbReference type="Gene3D" id="3.40.190.10">
    <property type="entry name" value="Periplasmic binding protein-like II"/>
    <property type="match status" value="2"/>
</dbReference>
<dbReference type="InterPro" id="IPR000847">
    <property type="entry name" value="LysR_HTH_N"/>
</dbReference>
<dbReference type="Proteomes" id="UP001196870">
    <property type="component" value="Unassembled WGS sequence"/>
</dbReference>
<dbReference type="PANTHER" id="PTHR30537">
    <property type="entry name" value="HTH-TYPE TRANSCRIPTIONAL REGULATOR"/>
    <property type="match status" value="1"/>
</dbReference>
<gene>
    <name evidence="6" type="ORF">GXW71_24600</name>
</gene>
<reference evidence="7" key="1">
    <citation type="journal article" date="2021" name="Syst. Appl. Microbiol.">
        <title>Roseomonas hellenica sp. nov., isolated from roots of wild-growing Alkanna tinctoria.</title>
        <authorList>
            <person name="Rat A."/>
            <person name="Naranjo H.D."/>
            <person name="Lebbe L."/>
            <person name="Cnockaert M."/>
            <person name="Krigas N."/>
            <person name="Grigoriadou K."/>
            <person name="Maloupa E."/>
            <person name="Willems A."/>
        </authorList>
    </citation>
    <scope>NUCLEOTIDE SEQUENCE [LARGE SCALE GENOMIC DNA]</scope>
    <source>
        <strain evidence="7">LMG 31523</strain>
    </source>
</reference>
<evidence type="ECO:0000313" key="6">
    <source>
        <dbReference type="EMBL" id="MBR0667560.1"/>
    </source>
</evidence>
<dbReference type="InterPro" id="IPR058163">
    <property type="entry name" value="LysR-type_TF_proteobact-type"/>
</dbReference>
<dbReference type="InterPro" id="IPR036388">
    <property type="entry name" value="WH-like_DNA-bd_sf"/>
</dbReference>
<dbReference type="PANTHER" id="PTHR30537:SF79">
    <property type="entry name" value="TRANSCRIPTIONAL REGULATOR-RELATED"/>
    <property type="match status" value="1"/>
</dbReference>
<dbReference type="SUPFAM" id="SSF46785">
    <property type="entry name" value="Winged helix' DNA-binding domain"/>
    <property type="match status" value="1"/>
</dbReference>
<dbReference type="EMBL" id="JAAGBB010000037">
    <property type="protein sequence ID" value="MBR0667560.1"/>
    <property type="molecule type" value="Genomic_DNA"/>
</dbReference>
<dbReference type="InterPro" id="IPR036390">
    <property type="entry name" value="WH_DNA-bd_sf"/>
</dbReference>
<dbReference type="Pfam" id="PF03466">
    <property type="entry name" value="LysR_substrate"/>
    <property type="match status" value="1"/>
</dbReference>
<protein>
    <submittedName>
        <fullName evidence="6">LysR family transcriptional regulator</fullName>
    </submittedName>
</protein>
<organism evidence="6 7">
    <name type="scientific">Plastoroseomonas hellenica</name>
    <dbReference type="NCBI Taxonomy" id="2687306"/>
    <lineage>
        <taxon>Bacteria</taxon>
        <taxon>Pseudomonadati</taxon>
        <taxon>Pseudomonadota</taxon>
        <taxon>Alphaproteobacteria</taxon>
        <taxon>Acetobacterales</taxon>
        <taxon>Acetobacteraceae</taxon>
        <taxon>Plastoroseomonas</taxon>
    </lineage>
</organism>
<dbReference type="PROSITE" id="PS50931">
    <property type="entry name" value="HTH_LYSR"/>
    <property type="match status" value="1"/>
</dbReference>
<proteinExistence type="inferred from homology"/>
<dbReference type="Pfam" id="PF00126">
    <property type="entry name" value="HTH_1"/>
    <property type="match status" value="1"/>
</dbReference>
<evidence type="ECO:0000256" key="2">
    <source>
        <dbReference type="ARBA" id="ARBA00023015"/>
    </source>
</evidence>
<dbReference type="SUPFAM" id="SSF53850">
    <property type="entry name" value="Periplasmic binding protein-like II"/>
    <property type="match status" value="1"/>
</dbReference>